<feature type="domain" description="CBS" evidence="10">
    <location>
        <begin position="246"/>
        <end position="302"/>
    </location>
</feature>
<evidence type="ECO:0000256" key="8">
    <source>
        <dbReference type="PROSITE-ProRule" id="PRU00703"/>
    </source>
</evidence>
<evidence type="ECO:0000256" key="9">
    <source>
        <dbReference type="RuleBase" id="RU362011"/>
    </source>
</evidence>
<evidence type="ECO:0000256" key="1">
    <source>
        <dbReference type="ARBA" id="ARBA00004141"/>
    </source>
</evidence>
<dbReference type="Proteomes" id="UP000038647">
    <property type="component" value="Unassembled WGS sequence"/>
</dbReference>
<comment type="function">
    <text evidence="9">Acts as a magnesium transporter.</text>
</comment>
<feature type="transmembrane region" description="Helical" evidence="9">
    <location>
        <begin position="354"/>
        <end position="381"/>
    </location>
</feature>
<keyword evidence="13" id="KW-1185">Reference proteome</keyword>
<dbReference type="InterPro" id="IPR006668">
    <property type="entry name" value="Mg_transptr_MgtE_intracell_dom"/>
</dbReference>
<dbReference type="PANTHER" id="PTHR43773">
    <property type="entry name" value="MAGNESIUM TRANSPORTER MGTE"/>
    <property type="match status" value="1"/>
</dbReference>
<dbReference type="EMBL" id="CQEJ01000001">
    <property type="protein sequence ID" value="CNK45827.1"/>
    <property type="molecule type" value="Genomic_DNA"/>
</dbReference>
<dbReference type="NCBIfam" id="TIGR00400">
    <property type="entry name" value="mgtE"/>
    <property type="match status" value="1"/>
</dbReference>
<dbReference type="EMBL" id="CQEH01000001">
    <property type="protein sequence ID" value="CNK45019.1"/>
    <property type="molecule type" value="Genomic_DNA"/>
</dbReference>
<feature type="transmembrane region" description="Helical" evidence="9">
    <location>
        <begin position="463"/>
        <end position="491"/>
    </location>
</feature>
<dbReference type="Gene3D" id="1.25.60.10">
    <property type="entry name" value="MgtE N-terminal domain-like"/>
    <property type="match status" value="1"/>
</dbReference>
<dbReference type="CDD" id="cd04606">
    <property type="entry name" value="CBS_pair_Mg_transporter"/>
    <property type="match status" value="1"/>
</dbReference>
<dbReference type="Gene3D" id="1.10.357.20">
    <property type="entry name" value="SLC41 divalent cation transporters, integral membrane domain"/>
    <property type="match status" value="1"/>
</dbReference>
<dbReference type="RefSeq" id="WP_049595960.1">
    <property type="nucleotide sequence ID" value="NZ_CABHPY010000119.1"/>
</dbReference>
<keyword evidence="9" id="KW-1003">Cell membrane</keyword>
<keyword evidence="5 9" id="KW-0460">Magnesium</keyword>
<dbReference type="GO" id="GO:0046872">
    <property type="term" value="F:metal ion binding"/>
    <property type="evidence" value="ECO:0007669"/>
    <property type="project" value="UniProtKB-KW"/>
</dbReference>
<keyword evidence="6 9" id="KW-1133">Transmembrane helix</keyword>
<dbReference type="PROSITE" id="PS51371">
    <property type="entry name" value="CBS"/>
    <property type="match status" value="1"/>
</dbReference>
<dbReference type="Gene3D" id="3.10.580.10">
    <property type="entry name" value="CBS-domain"/>
    <property type="match status" value="1"/>
</dbReference>
<evidence type="ECO:0000256" key="6">
    <source>
        <dbReference type="ARBA" id="ARBA00022989"/>
    </source>
</evidence>
<feature type="transmembrane region" description="Helical" evidence="9">
    <location>
        <begin position="430"/>
        <end position="451"/>
    </location>
</feature>
<proteinExistence type="inferred from homology"/>
<dbReference type="Pfam" id="PF00571">
    <property type="entry name" value="CBS"/>
    <property type="match status" value="1"/>
</dbReference>
<dbReference type="InterPro" id="IPR006667">
    <property type="entry name" value="SLC41_membr_dom"/>
</dbReference>
<evidence type="ECO:0000313" key="11">
    <source>
        <dbReference type="EMBL" id="CNK45019.1"/>
    </source>
</evidence>
<evidence type="ECO:0000256" key="7">
    <source>
        <dbReference type="ARBA" id="ARBA00023136"/>
    </source>
</evidence>
<keyword evidence="7 9" id="KW-0472">Membrane</keyword>
<dbReference type="OrthoDB" id="9790355at2"/>
<dbReference type="InterPro" id="IPR038076">
    <property type="entry name" value="MgtE_N_sf"/>
</dbReference>
<protein>
    <recommendedName>
        <fullName evidence="9">Magnesium transporter MgtE</fullName>
    </recommendedName>
</protein>
<dbReference type="Pfam" id="PF03448">
    <property type="entry name" value="MgtE_N"/>
    <property type="match status" value="1"/>
</dbReference>
<dbReference type="InterPro" id="IPR006669">
    <property type="entry name" value="MgtE_transporter"/>
</dbReference>
<dbReference type="GO" id="GO:0015095">
    <property type="term" value="F:magnesium ion transmembrane transporter activity"/>
    <property type="evidence" value="ECO:0007669"/>
    <property type="project" value="UniProtKB-UniRule"/>
</dbReference>
<dbReference type="Pfam" id="PF01769">
    <property type="entry name" value="MgtE"/>
    <property type="match status" value="1"/>
</dbReference>
<dbReference type="AlphaFoldDB" id="A0A0T9SYF9"/>
<dbReference type="InterPro" id="IPR000644">
    <property type="entry name" value="CBS_dom"/>
</dbReference>
<reference evidence="11 13" key="1">
    <citation type="submission" date="2015-03" db="EMBL/GenBank/DDBJ databases">
        <authorList>
            <consortium name="Pathogen Informatics"/>
            <person name="Murphy D."/>
        </authorList>
    </citation>
    <scope>NUCLEOTIDE SEQUENCE [LARGE SCALE GENOMIC DNA]</scope>
    <source>
        <strain evidence="11 13">IP08791</strain>
    </source>
</reference>
<evidence type="ECO:0000313" key="12">
    <source>
        <dbReference type="EMBL" id="CNK45827.1"/>
    </source>
</evidence>
<evidence type="ECO:0000259" key="10">
    <source>
        <dbReference type="PROSITE" id="PS51371"/>
    </source>
</evidence>
<evidence type="ECO:0000256" key="5">
    <source>
        <dbReference type="ARBA" id="ARBA00022842"/>
    </source>
</evidence>
<dbReference type="eggNOG" id="COG2239">
    <property type="taxonomic scope" value="Bacteria"/>
</dbReference>
<keyword evidence="3 9" id="KW-0813">Transport</keyword>
<dbReference type="Proteomes" id="UP000041595">
    <property type="component" value="Unassembled WGS sequence"/>
</dbReference>
<evidence type="ECO:0000313" key="14">
    <source>
        <dbReference type="Proteomes" id="UP000041595"/>
    </source>
</evidence>
<keyword evidence="9" id="KW-0479">Metal-binding</keyword>
<reference evidence="12 14" key="2">
    <citation type="submission" date="2015-03" db="EMBL/GenBank/DDBJ databases">
        <authorList>
            <person name="Murphy D."/>
        </authorList>
    </citation>
    <scope>NUCLEOTIDE SEQUENCE [LARGE SCALE GENOMIC DNA]</scope>
    <source>
        <strain evidence="12 14">IP06005</strain>
    </source>
</reference>
<dbReference type="SUPFAM" id="SSF161093">
    <property type="entry name" value="MgtE membrane domain-like"/>
    <property type="match status" value="1"/>
</dbReference>
<comment type="caution">
    <text evidence="9">Lacks conserved residue(s) required for the propagation of feature annotation.</text>
</comment>
<dbReference type="SUPFAM" id="SSF54631">
    <property type="entry name" value="CBS-domain pair"/>
    <property type="match status" value="1"/>
</dbReference>
<evidence type="ECO:0000313" key="13">
    <source>
        <dbReference type="Proteomes" id="UP000038647"/>
    </source>
</evidence>
<comment type="similarity">
    <text evidence="2 9">Belongs to the SLC41A transporter family.</text>
</comment>
<dbReference type="SUPFAM" id="SSF158791">
    <property type="entry name" value="MgtE N-terminal domain-like"/>
    <property type="match status" value="1"/>
</dbReference>
<dbReference type="STRING" id="1453495.AT01_3586"/>
<name>A0A0T9SYF9_YERAL</name>
<gene>
    <name evidence="12" type="primary">mgtE</name>
    <name evidence="12" type="ORF">ERS137965_00127</name>
    <name evidence="11" type="ORF">ERS137966_00265</name>
</gene>
<keyword evidence="8" id="KW-0129">CBS domain</keyword>
<comment type="subcellular location">
    <subcellularLocation>
        <location evidence="9">Cell membrane</location>
        <topology evidence="9">Multi-pass membrane protein</topology>
    </subcellularLocation>
    <subcellularLocation>
        <location evidence="1">Membrane</location>
        <topology evidence="1">Multi-pass membrane protein</topology>
    </subcellularLocation>
</comment>
<evidence type="ECO:0000256" key="2">
    <source>
        <dbReference type="ARBA" id="ARBA00009749"/>
    </source>
</evidence>
<dbReference type="SMART" id="SM00924">
    <property type="entry name" value="MgtE_N"/>
    <property type="match status" value="1"/>
</dbReference>
<dbReference type="InterPro" id="IPR046342">
    <property type="entry name" value="CBS_dom_sf"/>
</dbReference>
<evidence type="ECO:0000256" key="3">
    <source>
        <dbReference type="ARBA" id="ARBA00022448"/>
    </source>
</evidence>
<feature type="transmembrane region" description="Helical" evidence="9">
    <location>
        <begin position="402"/>
        <end position="424"/>
    </location>
</feature>
<comment type="subunit">
    <text evidence="9">Homodimer.</text>
</comment>
<organism evidence="12 14">
    <name type="scientific">Yersinia aldovae</name>
    <dbReference type="NCBI Taxonomy" id="29483"/>
    <lineage>
        <taxon>Bacteria</taxon>
        <taxon>Pseudomonadati</taxon>
        <taxon>Pseudomonadota</taxon>
        <taxon>Gammaproteobacteria</taxon>
        <taxon>Enterobacterales</taxon>
        <taxon>Yersiniaceae</taxon>
        <taxon>Yersinia</taxon>
    </lineage>
</organism>
<dbReference type="InterPro" id="IPR036739">
    <property type="entry name" value="SLC41_membr_dom_sf"/>
</dbReference>
<dbReference type="PANTHER" id="PTHR43773:SF1">
    <property type="entry name" value="MAGNESIUM TRANSPORTER MGTE"/>
    <property type="match status" value="1"/>
</dbReference>
<sequence>MPVPIIPVSLSAAVKKTAKNNAKKLAETRNRILSLLLNNKELVDCILGRQAEREKLSDEQLLAQTSEIKHLLDDLHAADLADLLEALPHDERLALWRLVKNEKRGQTLVEVSETVWDSLIKEMSDKDLLKAMRTLHVDEQAYLAEYLPRNLMGRLLTSLDPDQRARVREVIQYGRDTVGQMMDFELVTVRADVTLATVQRYLRYRKNIPDATDKIFVIDEKNTLLGELPLTAILLNSPNAMVFDVMESNPTTFQPEQKAEDAAGAFERYDLISAAVIDAKGKLMGRLTIEEIVDVVNEESDTTLRRMGGLSPEEDVFSPVGRAVRTRWSWLAINLCTAFVASRVIGLFEDTISQLVALAALMPIVAGIGGNTGNQTITMIVRALALHHIQQGNITFLMLRELGVALINGLVWGGIMGVVTYLLYGDPAMGGVMTLAMMLNLLMAALMGVIIPMTMARLGRDPAIGSSVMITAITDTGGFFIFLGLATLFLVP</sequence>
<accession>A0A0T9SYF9</accession>
<keyword evidence="4 9" id="KW-0812">Transmembrane</keyword>
<evidence type="ECO:0000256" key="4">
    <source>
        <dbReference type="ARBA" id="ARBA00022692"/>
    </source>
</evidence>
<dbReference type="GO" id="GO:0005886">
    <property type="term" value="C:plasma membrane"/>
    <property type="evidence" value="ECO:0007669"/>
    <property type="project" value="UniProtKB-SubCell"/>
</dbReference>